<feature type="region of interest" description="Disordered" evidence="1">
    <location>
        <begin position="1"/>
        <end position="63"/>
    </location>
</feature>
<name>A0A3M2SNR7_9HYPO</name>
<evidence type="ECO:0000256" key="1">
    <source>
        <dbReference type="SAM" id="MobiDB-lite"/>
    </source>
</evidence>
<evidence type="ECO:0000313" key="4">
    <source>
        <dbReference type="Proteomes" id="UP000277212"/>
    </source>
</evidence>
<dbReference type="PANTHER" id="PTHR42470:SF1">
    <property type="entry name" value="VAST DOMAIN-CONTAINING PROTEIN"/>
    <property type="match status" value="1"/>
</dbReference>
<dbReference type="PANTHER" id="PTHR42470">
    <property type="entry name" value="VAST DOMAIN-CONTAINING PROTEIN"/>
    <property type="match status" value="1"/>
</dbReference>
<dbReference type="STRING" id="2010991.A0A3M2SNR7"/>
<dbReference type="Pfam" id="PF25545">
    <property type="entry name" value="DUF7924"/>
    <property type="match status" value="1"/>
</dbReference>
<dbReference type="InterPro" id="IPR057684">
    <property type="entry name" value="DUF7924"/>
</dbReference>
<comment type="caution">
    <text evidence="3">The sequence shown here is derived from an EMBL/GenBank/DDBJ whole genome shotgun (WGS) entry which is preliminary data.</text>
</comment>
<evidence type="ECO:0000259" key="2">
    <source>
        <dbReference type="Pfam" id="PF25545"/>
    </source>
</evidence>
<dbReference type="AlphaFoldDB" id="A0A3M2SNR7"/>
<feature type="domain" description="DUF7924" evidence="2">
    <location>
        <begin position="179"/>
        <end position="343"/>
    </location>
</feature>
<accession>A0A3M2SNR7</accession>
<feature type="compositionally biased region" description="Basic and acidic residues" evidence="1">
    <location>
        <begin position="15"/>
        <end position="27"/>
    </location>
</feature>
<protein>
    <recommendedName>
        <fullName evidence="2">DUF7924 domain-containing protein</fullName>
    </recommendedName>
</protein>
<dbReference type="Proteomes" id="UP000277212">
    <property type="component" value="Unassembled WGS sequence"/>
</dbReference>
<dbReference type="EMBL" id="NKUJ01000010">
    <property type="protein sequence ID" value="RMJ19200.1"/>
    <property type="molecule type" value="Genomic_DNA"/>
</dbReference>
<feature type="compositionally biased region" description="Basic and acidic residues" evidence="1">
    <location>
        <begin position="38"/>
        <end position="47"/>
    </location>
</feature>
<evidence type="ECO:0000313" key="3">
    <source>
        <dbReference type="EMBL" id="RMJ19200.1"/>
    </source>
</evidence>
<reference evidence="3 4" key="1">
    <citation type="submission" date="2017-06" db="EMBL/GenBank/DDBJ databases">
        <title>Comparative genomic analysis of Ambrosia Fusariam Clade fungi.</title>
        <authorList>
            <person name="Stajich J.E."/>
            <person name="Carrillo J."/>
            <person name="Kijimoto T."/>
            <person name="Eskalen A."/>
            <person name="O'Donnell K."/>
            <person name="Kasson M."/>
        </authorList>
    </citation>
    <scope>NUCLEOTIDE SEQUENCE [LARGE SCALE GENOMIC DNA]</scope>
    <source>
        <strain evidence="3">UCR3666</strain>
    </source>
</reference>
<keyword evidence="4" id="KW-1185">Reference proteome</keyword>
<organism evidence="3 4">
    <name type="scientific">Fusarium kuroshium</name>
    <dbReference type="NCBI Taxonomy" id="2010991"/>
    <lineage>
        <taxon>Eukaryota</taxon>
        <taxon>Fungi</taxon>
        <taxon>Dikarya</taxon>
        <taxon>Ascomycota</taxon>
        <taxon>Pezizomycotina</taxon>
        <taxon>Sordariomycetes</taxon>
        <taxon>Hypocreomycetidae</taxon>
        <taxon>Hypocreales</taxon>
        <taxon>Nectriaceae</taxon>
        <taxon>Fusarium</taxon>
        <taxon>Fusarium solani species complex</taxon>
    </lineage>
</organism>
<proteinExistence type="predicted"/>
<dbReference type="OrthoDB" id="5426775at2759"/>
<gene>
    <name evidence="3" type="ORF">CDV36_001113</name>
</gene>
<sequence length="371" mass="41911">MFQSQRSDLWGTRGNKQDHMQPKRDESVSDSGSYLRVVRYEDSRTDDNETQLSHSDTPPHHGNLLGGMMAQRHGVLGQHDDRHLLRIHNIWYLSPLQTTGQVSAGVKYICEWVMSQTRDLPGLTTDRIKGDALLHNLEESGSSARIKEYFGTLFTPPSSGRVLGVKDQTMCYGVVPHRESIEGPRPPTPTMLYGYGLDVFSDAEKQQQTLFEAEATRACLYPFFTIEVQGDGPTSTGSLWAATNTCLASSAGCVALLNKLERRIHQVTGPFAPELNNVAFSIAMNGTEARLFVTYRMDEGMYGMYKAKSFLLQDPDHHIRFHKCVLNIIEWGQQRLVKIRDALRYLRANDPNEAMRTNTNFRFADHRVGEI</sequence>